<gene>
    <name evidence="10" type="ORF">ESP62_004710</name>
</gene>
<dbReference type="Gene3D" id="1.10.10.1320">
    <property type="entry name" value="Anti-sigma factor, zinc-finger domain"/>
    <property type="match status" value="1"/>
</dbReference>
<evidence type="ECO:0000313" key="10">
    <source>
        <dbReference type="EMBL" id="KAA1380484.1"/>
    </source>
</evidence>
<name>A0A641AQU9_9ACTN</name>
<dbReference type="GO" id="GO:0006352">
    <property type="term" value="P:DNA-templated transcription initiation"/>
    <property type="evidence" value="ECO:0007669"/>
    <property type="project" value="InterPro"/>
</dbReference>
<dbReference type="GO" id="GO:0016987">
    <property type="term" value="F:sigma factor activity"/>
    <property type="evidence" value="ECO:0007669"/>
    <property type="project" value="UniProtKB-KW"/>
</dbReference>
<dbReference type="InterPro" id="IPR013325">
    <property type="entry name" value="RNA_pol_sigma_r2"/>
</dbReference>
<keyword evidence="11" id="KW-1185">Reference proteome</keyword>
<keyword evidence="2" id="KW-0805">Transcription regulation</keyword>
<dbReference type="PANTHER" id="PTHR43133:SF8">
    <property type="entry name" value="RNA POLYMERASE SIGMA FACTOR HI_1459-RELATED"/>
    <property type="match status" value="1"/>
</dbReference>
<dbReference type="Gene3D" id="1.10.1740.10">
    <property type="match status" value="1"/>
</dbReference>
<reference evidence="10" key="1">
    <citation type="submission" date="2019-09" db="EMBL/GenBank/DDBJ databases">
        <authorList>
            <person name="Li J."/>
        </authorList>
    </citation>
    <scope>NUCLEOTIDE SEQUENCE [LARGE SCALE GENOMIC DNA]</scope>
    <source>
        <strain evidence="10">NRBC 14897</strain>
    </source>
</reference>
<evidence type="ECO:0000256" key="7">
    <source>
        <dbReference type="SAM" id="Phobius"/>
    </source>
</evidence>
<feature type="transmembrane region" description="Helical" evidence="7">
    <location>
        <begin position="239"/>
        <end position="262"/>
    </location>
</feature>
<dbReference type="InterPro" id="IPR013324">
    <property type="entry name" value="RNA_pol_sigma_r3/r4-like"/>
</dbReference>
<evidence type="ECO:0000256" key="6">
    <source>
        <dbReference type="SAM" id="MobiDB-lite"/>
    </source>
</evidence>
<dbReference type="RefSeq" id="WP_129180992.1">
    <property type="nucleotide sequence ID" value="NZ_JAGIOG010000001.1"/>
</dbReference>
<dbReference type="InterPro" id="IPR039425">
    <property type="entry name" value="RNA_pol_sigma-70-like"/>
</dbReference>
<evidence type="ECO:0000259" key="9">
    <source>
        <dbReference type="Pfam" id="PF13490"/>
    </source>
</evidence>
<dbReference type="InterPro" id="IPR014284">
    <property type="entry name" value="RNA_pol_sigma-70_dom"/>
</dbReference>
<keyword evidence="7" id="KW-0472">Membrane</keyword>
<evidence type="ECO:0000256" key="5">
    <source>
        <dbReference type="ARBA" id="ARBA00023163"/>
    </source>
</evidence>
<sequence>MTVYDLGEVTDAGLIEAVRRGQTAAEGELFVRHQDAAVRYARRLAGTSDAEDLVADAFVKVFEVIRDARGPEVAFRPYLMTAVRNRHVDHVRKDSRHVWISDEGVLDAVSVPGDERDLRDESEVLAAAFHSLPERHQLVLWHALVEKDPHSVTAQLLGMSANGVAALTYRAKESLREAYLARHVVPTTDKGCGPTRELLSAHRRGRLPRKLQAQVDQHLEGCPACADAFGELAMLDSRLAAMLPAALLFVPVAASIVGGVTVAPDAAPRMRRPAVQAVLAGTAAVTAVIVAIWWAGAGEDRRTVAATPAVPAVSVPPPTSSPSVMPSATIEPTVVAGPSAVAPVVPVPTPAPVPTTTRPSPRVPPESTGGRRSVAPVAPVPVTPQRVDLAVRSLTAYSAGSGRYVVEADVVAASSAPRLTFAVVGMTAFEVKTSDTGRSPSCSSTPSASPDLMTVLCVFDGPADGRTTLAVELAGHTLDARVALDDASADDPRPGNNTARVLIDELAG</sequence>
<evidence type="ECO:0000256" key="1">
    <source>
        <dbReference type="ARBA" id="ARBA00010641"/>
    </source>
</evidence>
<keyword evidence="3" id="KW-0731">Sigma factor</keyword>
<dbReference type="Pfam" id="PF13490">
    <property type="entry name" value="zf-HC2"/>
    <property type="match status" value="1"/>
</dbReference>
<feature type="region of interest" description="Disordered" evidence="6">
    <location>
        <begin position="348"/>
        <end position="377"/>
    </location>
</feature>
<dbReference type="OrthoDB" id="4990598at2"/>
<dbReference type="SUPFAM" id="SSF88946">
    <property type="entry name" value="Sigma2 domain of RNA polymerase sigma factors"/>
    <property type="match status" value="1"/>
</dbReference>
<keyword evidence="5" id="KW-0804">Transcription</keyword>
<dbReference type="PANTHER" id="PTHR43133">
    <property type="entry name" value="RNA POLYMERASE ECF-TYPE SIGMA FACTO"/>
    <property type="match status" value="1"/>
</dbReference>
<feature type="domain" description="RNA polymerase sigma-70 region 2" evidence="8">
    <location>
        <begin position="29"/>
        <end position="96"/>
    </location>
</feature>
<protein>
    <submittedName>
        <fullName evidence="10">Sigma-70 family RNA polymerase sigma factor</fullName>
    </submittedName>
</protein>
<comment type="caution">
    <text evidence="10">The sequence shown here is derived from an EMBL/GenBank/DDBJ whole genome shotgun (WGS) entry which is preliminary data.</text>
</comment>
<dbReference type="SUPFAM" id="SSF88659">
    <property type="entry name" value="Sigma3 and sigma4 domains of RNA polymerase sigma factors"/>
    <property type="match status" value="1"/>
</dbReference>
<keyword evidence="4" id="KW-0238">DNA-binding</keyword>
<evidence type="ECO:0000256" key="2">
    <source>
        <dbReference type="ARBA" id="ARBA00023015"/>
    </source>
</evidence>
<comment type="similarity">
    <text evidence="1">Belongs to the sigma-70 factor family. ECF subfamily.</text>
</comment>
<dbReference type="EMBL" id="SDPP02000001">
    <property type="protein sequence ID" value="KAA1380484.1"/>
    <property type="molecule type" value="Genomic_DNA"/>
</dbReference>
<evidence type="ECO:0000259" key="8">
    <source>
        <dbReference type="Pfam" id="PF04542"/>
    </source>
</evidence>
<dbReference type="AlphaFoldDB" id="A0A641AQU9"/>
<dbReference type="InterPro" id="IPR027383">
    <property type="entry name" value="Znf_put"/>
</dbReference>
<dbReference type="Pfam" id="PF04542">
    <property type="entry name" value="Sigma70_r2"/>
    <property type="match status" value="1"/>
</dbReference>
<organism evidence="10 11">
    <name type="scientific">Aeromicrobium fastidiosum</name>
    <dbReference type="NCBI Taxonomy" id="52699"/>
    <lineage>
        <taxon>Bacteria</taxon>
        <taxon>Bacillati</taxon>
        <taxon>Actinomycetota</taxon>
        <taxon>Actinomycetes</taxon>
        <taxon>Propionibacteriales</taxon>
        <taxon>Nocardioidaceae</taxon>
        <taxon>Aeromicrobium</taxon>
    </lineage>
</organism>
<dbReference type="GO" id="GO:0003677">
    <property type="term" value="F:DNA binding"/>
    <property type="evidence" value="ECO:0007669"/>
    <property type="project" value="UniProtKB-KW"/>
</dbReference>
<evidence type="ECO:0000256" key="3">
    <source>
        <dbReference type="ARBA" id="ARBA00023082"/>
    </source>
</evidence>
<proteinExistence type="inferred from homology"/>
<keyword evidence="7" id="KW-1133">Transmembrane helix</keyword>
<evidence type="ECO:0000313" key="11">
    <source>
        <dbReference type="Proteomes" id="UP001515100"/>
    </source>
</evidence>
<dbReference type="InterPro" id="IPR036388">
    <property type="entry name" value="WH-like_DNA-bd_sf"/>
</dbReference>
<feature type="domain" description="Putative zinc-finger" evidence="9">
    <location>
        <begin position="194"/>
        <end position="226"/>
    </location>
</feature>
<dbReference type="Gene3D" id="1.10.10.10">
    <property type="entry name" value="Winged helix-like DNA-binding domain superfamily/Winged helix DNA-binding domain"/>
    <property type="match status" value="1"/>
</dbReference>
<feature type="transmembrane region" description="Helical" evidence="7">
    <location>
        <begin position="274"/>
        <end position="295"/>
    </location>
</feature>
<accession>A0A641AQU9</accession>
<dbReference type="InterPro" id="IPR041916">
    <property type="entry name" value="Anti_sigma_zinc_sf"/>
</dbReference>
<dbReference type="Proteomes" id="UP001515100">
    <property type="component" value="Unassembled WGS sequence"/>
</dbReference>
<dbReference type="NCBIfam" id="TIGR02937">
    <property type="entry name" value="sigma70-ECF"/>
    <property type="match status" value="1"/>
</dbReference>
<dbReference type="InterPro" id="IPR007627">
    <property type="entry name" value="RNA_pol_sigma70_r2"/>
</dbReference>
<keyword evidence="7" id="KW-0812">Transmembrane</keyword>
<evidence type="ECO:0000256" key="4">
    <source>
        <dbReference type="ARBA" id="ARBA00023125"/>
    </source>
</evidence>